<organism evidence="1 2">
    <name type="scientific">Trichoglossum hirsutum</name>
    <dbReference type="NCBI Taxonomy" id="265104"/>
    <lineage>
        <taxon>Eukaryota</taxon>
        <taxon>Fungi</taxon>
        <taxon>Dikarya</taxon>
        <taxon>Ascomycota</taxon>
        <taxon>Pezizomycotina</taxon>
        <taxon>Geoglossomycetes</taxon>
        <taxon>Geoglossales</taxon>
        <taxon>Geoglossaceae</taxon>
        <taxon>Trichoglossum</taxon>
    </lineage>
</organism>
<comment type="caution">
    <text evidence="1">The sequence shown here is derived from an EMBL/GenBank/DDBJ whole genome shotgun (WGS) entry which is preliminary data.</text>
</comment>
<gene>
    <name evidence="1" type="ORF">GP486_002899</name>
</gene>
<evidence type="ECO:0000313" key="2">
    <source>
        <dbReference type="Proteomes" id="UP000750711"/>
    </source>
</evidence>
<proteinExistence type="predicted"/>
<keyword evidence="2" id="KW-1185">Reference proteome</keyword>
<dbReference type="AlphaFoldDB" id="A0A9P8RR89"/>
<dbReference type="EMBL" id="JAGHQM010000356">
    <property type="protein sequence ID" value="KAH0562406.1"/>
    <property type="molecule type" value="Genomic_DNA"/>
</dbReference>
<evidence type="ECO:0000313" key="1">
    <source>
        <dbReference type="EMBL" id="KAH0562406.1"/>
    </source>
</evidence>
<sequence length="1210" mass="133746">MPGEPDPVKAVVLPFLQHWDASSKELSLRILIVPRDSFIVPFVPNDLESKAFFPNAELKFNVRISTSFSSGLPILGRGTAVQSITLTPESAFISVFKSLVETFGNIINSSPQRARPQDDVNELQPKSVRKHLPASYRQATCYTPDGRSMFTTGNEYSCAMKQVRPKPYKKPYPVAFKPSWGELIASILRIPDFATTAGFIRARTIPIAPEILVEGGYLWLELDHETAATIGVSDASPLKTFAARIPPLEKSADLFTPLLFPVLSDDNPSHLPPVPGNSYDQMFREAEDYADGWAKAVHCVQPQSMAFISEKPSSARPAKDLGIRIGWDDEQVTIWADRQLNPDPLKAGYDQFPLGIHGYRVDVRESIASGEWISLNNAKGEFGVGTTSFGHITSELGVAVHPSTPMDVVEDRSYWMPMYFTNWTQASLVGNNEIAMKLLGRYKPPNNAPPPPFPQTGYVDPAMQLRYGRNYEFRVRLMDHTGGGLTLQSATGHLGHSPIARIPFRRWIKPLTPQLVSNVPILKNEPGSETMVDFIEVKRPVMFYPGVVFAGYTYNGRDALTELLAMADSVAAAPPADTDRVIEPGLPDPDVDRIEITVLVQTLTQDSLAKEGSFMELYTTTRSLPVDLKDSAKIPLKWVDCADVWNPPEETWTTSTTSLRLPRARTIKLRIGALCREETGSENVYFGAKDVQRGPQIVVTLRRNGVEEPKLFDDNNPSYTINGFFLQPSSDATSQFAAALGLRSKDGSLRASPGKRVVFACGSTIMHVLGPDRASLTFASQASLASQWIVAIRLTMERDWSWDGFSVDGIRVSRDGQEVAVFGPGHNANEDAFAGSAPERSSTYIVVFDVIDPKPMPRNKPEEMHLEYTVETKYLGAIETSQSTMSLSIDLPITTPPAQIPKIASAGVAMTPYIHDEGYSNTAVRTKMLWLEFASPLEDPQDRYFCRVLKYAPDPLLLGTQYQSFSTEESQEPPIPLDPEPLRRIVPRQTFDTAGLDAMQPLVATSSPLHWGVPLPPGLTPDSLELLGFWTYELRVGHWHDEKHPRWSTAQGRFGPPLRVTGVQHPMPELPCSLSVDHTSVRVSSQFAQPVQDGRPLVPKQPNTSVWFLLYAQAAQIDGSGEKRNLLIARVDAQAVRVSGSSELQPRAVFQRAVINDMLKSYGLKLNTPLSAMAVELYDQKDHVSDPLGGDLGRQRILRSSCLVAVPSMC</sequence>
<protein>
    <submittedName>
        <fullName evidence="1">Uncharacterized protein</fullName>
    </submittedName>
</protein>
<accession>A0A9P8RR89</accession>
<name>A0A9P8RR89_9PEZI</name>
<dbReference type="Proteomes" id="UP000750711">
    <property type="component" value="Unassembled WGS sequence"/>
</dbReference>
<reference evidence="1" key="1">
    <citation type="submission" date="2021-03" db="EMBL/GenBank/DDBJ databases">
        <title>Comparative genomics and phylogenomic investigation of the class Geoglossomycetes provide insights into ecological specialization and systematics.</title>
        <authorList>
            <person name="Melie T."/>
            <person name="Pirro S."/>
            <person name="Miller A.N."/>
            <person name="Quandt A."/>
        </authorList>
    </citation>
    <scope>NUCLEOTIDE SEQUENCE</scope>
    <source>
        <strain evidence="1">CAQ_001_2017</strain>
    </source>
</reference>